<dbReference type="InterPro" id="IPR032314">
    <property type="entry name" value="DUF4845"/>
</dbReference>
<accession>A0AA35UN51</accession>
<keyword evidence="1" id="KW-1133">Transmembrane helix</keyword>
<dbReference type="RefSeq" id="WP_282213360.1">
    <property type="nucleotide sequence ID" value="NZ_OX458332.1"/>
</dbReference>
<evidence type="ECO:0008006" key="4">
    <source>
        <dbReference type="Google" id="ProtNLM"/>
    </source>
</evidence>
<sequence length="125" mass="14322">MGGMPRHQRGLTFIGFVLLMAVAGFFLLLLFRLGPVYLNHYKVNSSLKSLKSDPQLLEKTREDILKTLEKRWDINMVDSVTTKDVRISRSEGTLRVQVVYDVVRPIVGNVAALIHFDDQIEVEHR</sequence>
<keyword evidence="1" id="KW-0472">Membrane</keyword>
<dbReference type="AlphaFoldDB" id="A0AA35UN51"/>
<protein>
    <recommendedName>
        <fullName evidence="4">DUF4845 domain-containing protein</fullName>
    </recommendedName>
</protein>
<evidence type="ECO:0000313" key="2">
    <source>
        <dbReference type="EMBL" id="CAI8885566.1"/>
    </source>
</evidence>
<proteinExistence type="predicted"/>
<organism evidence="2 3">
    <name type="scientific">Methylococcus capsulatus</name>
    <dbReference type="NCBI Taxonomy" id="414"/>
    <lineage>
        <taxon>Bacteria</taxon>
        <taxon>Pseudomonadati</taxon>
        <taxon>Pseudomonadota</taxon>
        <taxon>Gammaproteobacteria</taxon>
        <taxon>Methylococcales</taxon>
        <taxon>Methylococcaceae</taxon>
        <taxon>Methylococcus</taxon>
    </lineage>
</organism>
<dbReference type="EMBL" id="OX458332">
    <property type="protein sequence ID" value="CAI8885566.1"/>
    <property type="molecule type" value="Genomic_DNA"/>
</dbReference>
<evidence type="ECO:0000256" key="1">
    <source>
        <dbReference type="SAM" id="Phobius"/>
    </source>
</evidence>
<name>A0AA35UN51_METCP</name>
<dbReference type="Proteomes" id="UP001158598">
    <property type="component" value="Chromosome"/>
</dbReference>
<reference evidence="2" key="1">
    <citation type="submission" date="2023-03" db="EMBL/GenBank/DDBJ databases">
        <authorList>
            <person name="Pearce D."/>
        </authorList>
    </citation>
    <scope>NUCLEOTIDE SEQUENCE</scope>
    <source>
        <strain evidence="2">Mc</strain>
    </source>
</reference>
<gene>
    <name evidence="2" type="ORF">MCNOR_3152</name>
</gene>
<keyword evidence="1" id="KW-0812">Transmembrane</keyword>
<evidence type="ECO:0000313" key="3">
    <source>
        <dbReference type="Proteomes" id="UP001158598"/>
    </source>
</evidence>
<dbReference type="Pfam" id="PF16137">
    <property type="entry name" value="DUF4845"/>
    <property type="match status" value="1"/>
</dbReference>
<feature type="transmembrane region" description="Helical" evidence="1">
    <location>
        <begin position="12"/>
        <end position="31"/>
    </location>
</feature>